<dbReference type="OrthoDB" id="8957207at2"/>
<evidence type="ECO:0000256" key="3">
    <source>
        <dbReference type="ARBA" id="ARBA00022692"/>
    </source>
</evidence>
<dbReference type="PANTHER" id="PTHR30250:SF11">
    <property type="entry name" value="O-ANTIGEN TRANSPORTER-RELATED"/>
    <property type="match status" value="1"/>
</dbReference>
<dbReference type="RefSeq" id="WP_126022455.1">
    <property type="nucleotide sequence ID" value="NZ_RXFT01000005.1"/>
</dbReference>
<reference evidence="7 8" key="1">
    <citation type="submission" date="2018-12" db="EMBL/GenBank/DDBJ databases">
        <title>The genome sequences of Variovorax guangxiensis DSM 27352.</title>
        <authorList>
            <person name="Gao J."/>
            <person name="Sun J."/>
        </authorList>
    </citation>
    <scope>NUCLEOTIDE SEQUENCE [LARGE SCALE GENOMIC DNA]</scope>
    <source>
        <strain evidence="7 8">DSM 27352</strain>
    </source>
</reference>
<dbReference type="GO" id="GO:0005886">
    <property type="term" value="C:plasma membrane"/>
    <property type="evidence" value="ECO:0007669"/>
    <property type="project" value="UniProtKB-SubCell"/>
</dbReference>
<dbReference type="EMBL" id="RXFT01000005">
    <property type="protein sequence ID" value="RUR68320.1"/>
    <property type="molecule type" value="Genomic_DNA"/>
</dbReference>
<feature type="transmembrane region" description="Helical" evidence="6">
    <location>
        <begin position="136"/>
        <end position="153"/>
    </location>
</feature>
<keyword evidence="4 6" id="KW-1133">Transmembrane helix</keyword>
<keyword evidence="2" id="KW-1003">Cell membrane</keyword>
<comment type="subcellular location">
    <subcellularLocation>
        <location evidence="1">Cell membrane</location>
        <topology evidence="1">Multi-pass membrane protein</topology>
    </subcellularLocation>
</comment>
<dbReference type="AlphaFoldDB" id="A0A3S0ZA67"/>
<dbReference type="PANTHER" id="PTHR30250">
    <property type="entry name" value="PST FAMILY PREDICTED COLANIC ACID TRANSPORTER"/>
    <property type="match status" value="1"/>
</dbReference>
<keyword evidence="5 6" id="KW-0472">Membrane</keyword>
<gene>
    <name evidence="7" type="ORF">EJP67_14755</name>
</gene>
<evidence type="ECO:0000256" key="6">
    <source>
        <dbReference type="SAM" id="Phobius"/>
    </source>
</evidence>
<keyword evidence="3 6" id="KW-0812">Transmembrane</keyword>
<feature type="transmembrane region" description="Helical" evidence="6">
    <location>
        <begin position="352"/>
        <end position="372"/>
    </location>
</feature>
<feature type="transmembrane region" description="Helical" evidence="6">
    <location>
        <begin position="213"/>
        <end position="232"/>
    </location>
</feature>
<evidence type="ECO:0000256" key="5">
    <source>
        <dbReference type="ARBA" id="ARBA00023136"/>
    </source>
</evidence>
<evidence type="ECO:0008006" key="9">
    <source>
        <dbReference type="Google" id="ProtNLM"/>
    </source>
</evidence>
<comment type="caution">
    <text evidence="7">The sequence shown here is derived from an EMBL/GenBank/DDBJ whole genome shotgun (WGS) entry which is preliminary data.</text>
</comment>
<feature type="transmembrane region" description="Helical" evidence="6">
    <location>
        <begin position="165"/>
        <end position="182"/>
    </location>
</feature>
<organism evidence="7 8">
    <name type="scientific">Variovorax guangxiensis</name>
    <dbReference type="NCBI Taxonomy" id="1775474"/>
    <lineage>
        <taxon>Bacteria</taxon>
        <taxon>Pseudomonadati</taxon>
        <taxon>Pseudomonadota</taxon>
        <taxon>Betaproteobacteria</taxon>
        <taxon>Burkholderiales</taxon>
        <taxon>Comamonadaceae</taxon>
        <taxon>Variovorax</taxon>
    </lineage>
</organism>
<feature type="transmembrane region" description="Helical" evidence="6">
    <location>
        <begin position="384"/>
        <end position="404"/>
    </location>
</feature>
<accession>A0A3S0ZA67</accession>
<sequence length="418" mass="45438">MKQRLSGLRKRLGGPIYAVADQCIYSASQLLLSFALARVLSPADFGVASAFLAVISFQYILHMAMVHEPLLIRRYYADRSTAWLTWALVVLFSLLGFLAWQIAAFPGQLQWVGVALIVGYEIFWISRSLLLAGRRYGVLCVSGALIAIGYVVVLNAERPASWKEALLLVSVLQLPFLYLVLANTRHTVLPLPAAKDDRGLTARESMAYGWKASLSQFMSWIMTGGAILLLGSSADAEQGGLLKIYITFLLPMQYVLSALGYYLLPQLAASWKSADAAQRKKSFRDFTGFVLLGFLVAEAVGVALGLLGPRLVVLAFGANYRDMDFSPFFYAPAIFGLTMCLRTGFRAASKPGALLLCSVVGAVVFAAAMLAAGRPVSYIQTIHAMTWGFACMAALMVGWLLFLVRASGVDGNKGEQRA</sequence>
<evidence type="ECO:0000313" key="8">
    <source>
        <dbReference type="Proteomes" id="UP000281118"/>
    </source>
</evidence>
<protein>
    <recommendedName>
        <fullName evidence="9">Lipopolysaccharide biosynthesis protein</fullName>
    </recommendedName>
</protein>
<dbReference type="Proteomes" id="UP000281118">
    <property type="component" value="Unassembled WGS sequence"/>
</dbReference>
<dbReference type="InterPro" id="IPR050833">
    <property type="entry name" value="Poly_Biosynth_Transport"/>
</dbReference>
<feature type="transmembrane region" description="Helical" evidence="6">
    <location>
        <begin position="108"/>
        <end position="124"/>
    </location>
</feature>
<feature type="transmembrane region" description="Helical" evidence="6">
    <location>
        <begin position="285"/>
        <end position="307"/>
    </location>
</feature>
<proteinExistence type="predicted"/>
<evidence type="ECO:0000313" key="7">
    <source>
        <dbReference type="EMBL" id="RUR68320.1"/>
    </source>
</evidence>
<feature type="transmembrane region" description="Helical" evidence="6">
    <location>
        <begin position="82"/>
        <end position="102"/>
    </location>
</feature>
<feature type="transmembrane region" description="Helical" evidence="6">
    <location>
        <begin position="327"/>
        <end position="345"/>
    </location>
</feature>
<name>A0A3S0ZA67_9BURK</name>
<evidence type="ECO:0000256" key="1">
    <source>
        <dbReference type="ARBA" id="ARBA00004651"/>
    </source>
</evidence>
<feature type="transmembrane region" description="Helical" evidence="6">
    <location>
        <begin position="244"/>
        <end position="264"/>
    </location>
</feature>
<evidence type="ECO:0000256" key="2">
    <source>
        <dbReference type="ARBA" id="ARBA00022475"/>
    </source>
</evidence>
<evidence type="ECO:0000256" key="4">
    <source>
        <dbReference type="ARBA" id="ARBA00022989"/>
    </source>
</evidence>
<feature type="transmembrane region" description="Helical" evidence="6">
    <location>
        <begin position="43"/>
        <end position="61"/>
    </location>
</feature>